<keyword evidence="1" id="KW-0812">Transmembrane</keyword>
<proteinExistence type="predicted"/>
<evidence type="ECO:0000256" key="1">
    <source>
        <dbReference type="SAM" id="Phobius"/>
    </source>
</evidence>
<accession>A0A0E9SKA3</accession>
<feature type="transmembrane region" description="Helical" evidence="1">
    <location>
        <begin position="6"/>
        <end position="26"/>
    </location>
</feature>
<dbReference type="AlphaFoldDB" id="A0A0E9SKA3"/>
<organism evidence="2">
    <name type="scientific">Anguilla anguilla</name>
    <name type="common">European freshwater eel</name>
    <name type="synonym">Muraena anguilla</name>
    <dbReference type="NCBI Taxonomy" id="7936"/>
    <lineage>
        <taxon>Eukaryota</taxon>
        <taxon>Metazoa</taxon>
        <taxon>Chordata</taxon>
        <taxon>Craniata</taxon>
        <taxon>Vertebrata</taxon>
        <taxon>Euteleostomi</taxon>
        <taxon>Actinopterygii</taxon>
        <taxon>Neopterygii</taxon>
        <taxon>Teleostei</taxon>
        <taxon>Anguilliformes</taxon>
        <taxon>Anguillidae</taxon>
        <taxon>Anguilla</taxon>
    </lineage>
</organism>
<protein>
    <submittedName>
        <fullName evidence="2">Uncharacterized protein</fullName>
    </submittedName>
</protein>
<name>A0A0E9SKA3_ANGAN</name>
<evidence type="ECO:0000313" key="2">
    <source>
        <dbReference type="EMBL" id="JAH40928.1"/>
    </source>
</evidence>
<reference evidence="2" key="2">
    <citation type="journal article" date="2015" name="Fish Shellfish Immunol.">
        <title>Early steps in the European eel (Anguilla anguilla)-Vibrio vulnificus interaction in the gills: Role of the RtxA13 toxin.</title>
        <authorList>
            <person name="Callol A."/>
            <person name="Pajuelo D."/>
            <person name="Ebbesson L."/>
            <person name="Teles M."/>
            <person name="MacKenzie S."/>
            <person name="Amaro C."/>
        </authorList>
    </citation>
    <scope>NUCLEOTIDE SEQUENCE</scope>
</reference>
<keyword evidence="1" id="KW-0472">Membrane</keyword>
<reference evidence="2" key="1">
    <citation type="submission" date="2014-11" db="EMBL/GenBank/DDBJ databases">
        <authorList>
            <person name="Amaro Gonzalez C."/>
        </authorList>
    </citation>
    <scope>NUCLEOTIDE SEQUENCE</scope>
</reference>
<dbReference type="EMBL" id="GBXM01067649">
    <property type="protein sequence ID" value="JAH40928.1"/>
    <property type="molecule type" value="Transcribed_RNA"/>
</dbReference>
<keyword evidence="1" id="KW-1133">Transmembrane helix</keyword>
<sequence>MWPKSSLYLKLDYFVFVFKLLCYFFISEQIRRTV</sequence>